<proteinExistence type="predicted"/>
<dbReference type="PROSITE" id="PS51186">
    <property type="entry name" value="GNAT"/>
    <property type="match status" value="1"/>
</dbReference>
<reference evidence="5" key="1">
    <citation type="journal article" date="2021" name="PeerJ">
        <title>Extensive microbial diversity within the chicken gut microbiome revealed by metagenomics and culture.</title>
        <authorList>
            <person name="Gilroy R."/>
            <person name="Ravi A."/>
            <person name="Getino M."/>
            <person name="Pursley I."/>
            <person name="Horton D.L."/>
            <person name="Alikhan N.F."/>
            <person name="Baker D."/>
            <person name="Gharbi K."/>
            <person name="Hall N."/>
            <person name="Watson M."/>
            <person name="Adriaenssens E.M."/>
            <person name="Foster-Nyarko E."/>
            <person name="Jarju S."/>
            <person name="Secka A."/>
            <person name="Antonio M."/>
            <person name="Oren A."/>
            <person name="Chaudhuri R.R."/>
            <person name="La Ragione R."/>
            <person name="Hildebrand F."/>
            <person name="Pallen M.J."/>
        </authorList>
    </citation>
    <scope>NUCLEOTIDE SEQUENCE</scope>
    <source>
        <strain evidence="5">1282</strain>
    </source>
</reference>
<keyword evidence="1 5" id="KW-0808">Transferase</keyword>
<dbReference type="Gene3D" id="3.40.630.30">
    <property type="match status" value="1"/>
</dbReference>
<evidence type="ECO:0000313" key="5">
    <source>
        <dbReference type="EMBL" id="HIY25759.1"/>
    </source>
</evidence>
<dbReference type="EC" id="2.3.1.-" evidence="5"/>
<feature type="region of interest" description="Disordered" evidence="3">
    <location>
        <begin position="127"/>
        <end position="160"/>
    </location>
</feature>
<dbReference type="Proteomes" id="UP000823915">
    <property type="component" value="Unassembled WGS sequence"/>
</dbReference>
<organism evidence="5 6">
    <name type="scientific">Candidatus Acutalibacter pullistercoris</name>
    <dbReference type="NCBI Taxonomy" id="2838418"/>
    <lineage>
        <taxon>Bacteria</taxon>
        <taxon>Bacillati</taxon>
        <taxon>Bacillota</taxon>
        <taxon>Clostridia</taxon>
        <taxon>Eubacteriales</taxon>
        <taxon>Acutalibacteraceae</taxon>
        <taxon>Acutalibacter</taxon>
    </lineage>
</organism>
<name>A0A9D1YC26_9FIRM</name>
<evidence type="ECO:0000313" key="6">
    <source>
        <dbReference type="Proteomes" id="UP000823915"/>
    </source>
</evidence>
<dbReference type="PANTHER" id="PTHR43800:SF1">
    <property type="entry name" value="PEPTIDYL-LYSINE N-ACETYLTRANSFERASE YJAB"/>
    <property type="match status" value="1"/>
</dbReference>
<evidence type="ECO:0000256" key="1">
    <source>
        <dbReference type="ARBA" id="ARBA00022679"/>
    </source>
</evidence>
<reference evidence="5" key="2">
    <citation type="submission" date="2021-04" db="EMBL/GenBank/DDBJ databases">
        <authorList>
            <person name="Gilroy R."/>
        </authorList>
    </citation>
    <scope>NUCLEOTIDE SEQUENCE</scope>
    <source>
        <strain evidence="5">1282</strain>
    </source>
</reference>
<dbReference type="SUPFAM" id="SSF55729">
    <property type="entry name" value="Acyl-CoA N-acyltransferases (Nat)"/>
    <property type="match status" value="1"/>
</dbReference>
<dbReference type="PANTHER" id="PTHR43800">
    <property type="entry name" value="PEPTIDYL-LYSINE N-ACETYLTRANSFERASE YJAB"/>
    <property type="match status" value="1"/>
</dbReference>
<comment type="caution">
    <text evidence="5">The sequence shown here is derived from an EMBL/GenBank/DDBJ whole genome shotgun (WGS) entry which is preliminary data.</text>
</comment>
<dbReference type="InterPro" id="IPR016181">
    <property type="entry name" value="Acyl_CoA_acyltransferase"/>
</dbReference>
<sequence>MKLEEIRERTPALLAKLVEVWEASVKATHHFLTEGERERIKTYVPLALQQVERLLAAWETPGKPLGFLGVSGDCLEMLFLSPQARCKGLGQRMLQRAIDEYGVTRLTVNQQNPQAVGFYRHMGFQITGSSPTDEQGGPYPLYAMSLPQGAPSPEGTSEKN</sequence>
<accession>A0A9D1YC26</accession>
<evidence type="ECO:0000256" key="2">
    <source>
        <dbReference type="ARBA" id="ARBA00023315"/>
    </source>
</evidence>
<dbReference type="AlphaFoldDB" id="A0A9D1YC26"/>
<dbReference type="Pfam" id="PF13673">
    <property type="entry name" value="Acetyltransf_10"/>
    <property type="match status" value="1"/>
</dbReference>
<feature type="domain" description="N-acetyltransferase" evidence="4">
    <location>
        <begin position="4"/>
        <end position="149"/>
    </location>
</feature>
<dbReference type="InterPro" id="IPR000182">
    <property type="entry name" value="GNAT_dom"/>
</dbReference>
<dbReference type="GO" id="GO:0016747">
    <property type="term" value="F:acyltransferase activity, transferring groups other than amino-acyl groups"/>
    <property type="evidence" value="ECO:0007669"/>
    <property type="project" value="InterPro"/>
</dbReference>
<evidence type="ECO:0000256" key="3">
    <source>
        <dbReference type="SAM" id="MobiDB-lite"/>
    </source>
</evidence>
<evidence type="ECO:0000259" key="4">
    <source>
        <dbReference type="PROSITE" id="PS51186"/>
    </source>
</evidence>
<dbReference type="EMBL" id="DXDU01000013">
    <property type="protein sequence ID" value="HIY25759.1"/>
    <property type="molecule type" value="Genomic_DNA"/>
</dbReference>
<keyword evidence="2 5" id="KW-0012">Acyltransferase</keyword>
<gene>
    <name evidence="5" type="ORF">H9838_01125</name>
</gene>
<protein>
    <submittedName>
        <fullName evidence="5">GNAT family N-acetyltransferase</fullName>
        <ecNumber evidence="5">2.3.1.-</ecNumber>
    </submittedName>
</protein>